<name>F1L1H3_ASCSU</name>
<comment type="similarity">
    <text evidence="1">Belongs to the FAM114 family.</text>
</comment>
<proteinExistence type="evidence at transcript level"/>
<feature type="region of interest" description="Disordered" evidence="3">
    <location>
        <begin position="1"/>
        <end position="26"/>
    </location>
</feature>
<dbReference type="PANTHER" id="PTHR12842">
    <property type="entry name" value="FI01459P"/>
    <property type="match status" value="1"/>
</dbReference>
<evidence type="ECO:0000313" key="4">
    <source>
        <dbReference type="EMBL" id="ADY43977.1"/>
    </source>
</evidence>
<accession>F1L1H3</accession>
<feature type="region of interest" description="Disordered" evidence="3">
    <location>
        <begin position="245"/>
        <end position="278"/>
    </location>
</feature>
<dbReference type="EMBL" id="JI169570">
    <property type="protein sequence ID" value="ADY43977.1"/>
    <property type="molecule type" value="mRNA"/>
</dbReference>
<feature type="compositionally biased region" description="Basic and acidic residues" evidence="3">
    <location>
        <begin position="254"/>
        <end position="274"/>
    </location>
</feature>
<reference evidence="4" key="1">
    <citation type="journal article" date="2011" name="Genome Res.">
        <title>Deep small RNA sequencing from the nematode Ascaris reveals conservation, functional diversification, and novel developmental profiles.</title>
        <authorList>
            <person name="Wang J."/>
            <person name="Czech B."/>
            <person name="Crunk A."/>
            <person name="Wallace A."/>
            <person name="Mitreva M."/>
            <person name="Hannon G.J."/>
            <person name="Davis R.E."/>
        </authorList>
    </citation>
    <scope>NUCLEOTIDE SEQUENCE</scope>
</reference>
<dbReference type="AlphaFoldDB" id="F1L1H3"/>
<evidence type="ECO:0000256" key="3">
    <source>
        <dbReference type="SAM" id="MobiDB-lite"/>
    </source>
</evidence>
<feature type="compositionally biased region" description="Basic and acidic residues" evidence="3">
    <location>
        <begin position="168"/>
        <end position="177"/>
    </location>
</feature>
<feature type="compositionally biased region" description="Polar residues" evidence="3">
    <location>
        <begin position="100"/>
        <end position="110"/>
    </location>
</feature>
<feature type="region of interest" description="Disordered" evidence="3">
    <location>
        <begin position="100"/>
        <end position="221"/>
    </location>
</feature>
<evidence type="ECO:0000256" key="2">
    <source>
        <dbReference type="ARBA" id="ARBA00022553"/>
    </source>
</evidence>
<feature type="compositionally biased region" description="Basic and acidic residues" evidence="3">
    <location>
        <begin position="112"/>
        <end position="146"/>
    </location>
</feature>
<dbReference type="PANTHER" id="PTHR12842:SF6">
    <property type="entry name" value="FI01459P"/>
    <property type="match status" value="1"/>
</dbReference>
<dbReference type="InterPro" id="IPR007998">
    <property type="entry name" value="DUF719"/>
</dbReference>
<sequence length="569" mass="63241">MSESDSDSFHSASEGEYFDERESTCNNNQLNEEIIAESTDIFSAFHRSQCDDKADITENCAIANSDNAIESFISLKVRELSTSETEDNFTKIAEVISSSATISRDNSAFEMTNREHLQRYDEDGEGKDKGSDSGGKSDSKSNKSDGWDEWDDERQLDHSEEDAASGWEKWDVLDSERSGQPIFDDEKSPTSANKSDDADECAKLKQSSDQKKNTEEASRSSLWSWTDISGAVAAVGEGISSVVESSLGLPSPEEVAKQQAERSEQKPESIEGKATEGSSVSQSLFGGFITGVGSNIVTGSLDVLESLGKKTFEKLTVRKEGSARRRFIFEQDEGENLSDVLKELRDSCRLEKSTDPSSGSSLQANRDANYIDLFEKYGGFVHLEGLEMLSDNFLKRLSAEQKREMHSVLKEALSEGMVDSYEDEDFTNELNRILAEIGLPYNGAHLSECEKRCRQKCRMPPMDARSAFTDFLEVVAELTANSVQTMHKLGQVMLIGVRRPSERPLSNLLALIGRRLSFFSNEYADHLNSLNDCNENIEELVTAIFLAANDAFVYVQQSVRLLRPLLVAR</sequence>
<protein>
    <submittedName>
        <fullName evidence="4">Protein FAM114A2</fullName>
    </submittedName>
</protein>
<organism evidence="4">
    <name type="scientific">Ascaris suum</name>
    <name type="common">Pig roundworm</name>
    <name type="synonym">Ascaris lumbricoides</name>
    <dbReference type="NCBI Taxonomy" id="6253"/>
    <lineage>
        <taxon>Eukaryota</taxon>
        <taxon>Metazoa</taxon>
        <taxon>Ecdysozoa</taxon>
        <taxon>Nematoda</taxon>
        <taxon>Chromadorea</taxon>
        <taxon>Rhabditida</taxon>
        <taxon>Spirurina</taxon>
        <taxon>Ascaridomorpha</taxon>
        <taxon>Ascaridoidea</taxon>
        <taxon>Ascarididae</taxon>
        <taxon>Ascaris</taxon>
    </lineage>
</organism>
<dbReference type="Pfam" id="PF05334">
    <property type="entry name" value="DUF719"/>
    <property type="match status" value="1"/>
</dbReference>
<evidence type="ECO:0000256" key="1">
    <source>
        <dbReference type="ARBA" id="ARBA00006903"/>
    </source>
</evidence>
<feature type="compositionally biased region" description="Basic and acidic residues" evidence="3">
    <location>
        <begin position="184"/>
        <end position="218"/>
    </location>
</feature>
<keyword evidence="2" id="KW-0597">Phosphoprotein</keyword>